<dbReference type="EMBL" id="QRDY01000007">
    <property type="protein sequence ID" value="RED59214.1"/>
    <property type="molecule type" value="Genomic_DNA"/>
</dbReference>
<dbReference type="GO" id="GO:0015562">
    <property type="term" value="F:efflux transmembrane transporter activity"/>
    <property type="evidence" value="ECO:0007669"/>
    <property type="project" value="TreeGrafter"/>
</dbReference>
<dbReference type="Gene3D" id="2.40.420.20">
    <property type="match status" value="1"/>
</dbReference>
<gene>
    <name evidence="2" type="ORF">DFP95_10752</name>
</gene>
<feature type="coiled-coil region" evidence="1">
    <location>
        <begin position="111"/>
        <end position="138"/>
    </location>
</feature>
<dbReference type="Gene3D" id="1.10.287.470">
    <property type="entry name" value="Helix hairpin bin"/>
    <property type="match status" value="1"/>
</dbReference>
<dbReference type="Proteomes" id="UP000256869">
    <property type="component" value="Unassembled WGS sequence"/>
</dbReference>
<dbReference type="SUPFAM" id="SSF111369">
    <property type="entry name" value="HlyD-like secretion proteins"/>
    <property type="match status" value="1"/>
</dbReference>
<evidence type="ECO:0000313" key="3">
    <source>
        <dbReference type="Proteomes" id="UP000256869"/>
    </source>
</evidence>
<dbReference type="GO" id="GO:1990281">
    <property type="term" value="C:efflux pump complex"/>
    <property type="evidence" value="ECO:0007669"/>
    <property type="project" value="TreeGrafter"/>
</dbReference>
<dbReference type="AlphaFoldDB" id="A0A3D9IBQ7"/>
<dbReference type="Gene3D" id="2.40.50.100">
    <property type="match status" value="1"/>
</dbReference>
<keyword evidence="1" id="KW-0175">Coiled coil</keyword>
<comment type="caution">
    <text evidence="2">The sequence shown here is derived from an EMBL/GenBank/DDBJ whole genome shotgun (WGS) entry which is preliminary data.</text>
</comment>
<proteinExistence type="predicted"/>
<keyword evidence="3" id="KW-1185">Reference proteome</keyword>
<dbReference type="OrthoDB" id="2593087at2"/>
<name>A0A3D9IBQ7_9BACL</name>
<accession>A0A3D9IBQ7</accession>
<protein>
    <submittedName>
        <fullName evidence="2">RND family efflux transporter MFP subunit</fullName>
    </submittedName>
</protein>
<dbReference type="PANTHER" id="PTHR30469:SF15">
    <property type="entry name" value="HLYD FAMILY OF SECRETION PROTEINS"/>
    <property type="match status" value="1"/>
</dbReference>
<organism evidence="2 3">
    <name type="scientific">Cohnella lupini</name>
    <dbReference type="NCBI Taxonomy" id="1294267"/>
    <lineage>
        <taxon>Bacteria</taxon>
        <taxon>Bacillati</taxon>
        <taxon>Bacillota</taxon>
        <taxon>Bacilli</taxon>
        <taxon>Bacillales</taxon>
        <taxon>Paenibacillaceae</taxon>
        <taxon>Cohnella</taxon>
    </lineage>
</organism>
<dbReference type="RefSeq" id="WP_115993269.1">
    <property type="nucleotide sequence ID" value="NZ_QRDY01000007.1"/>
</dbReference>
<sequence length="381" mass="41382">MKVESTQPMQDKKKRKIRLIAVLFIALLVICTLLGNTLQALTLPKVATIQSSKGALVHSYQGSATVRSEMERDLLNPMNWIVEKLPVQVGDKVEKGQTLVEYDDRSAVQQLADEQSALQKLELSMKQLEQQYIQAMQTEDEMAKSSASSAIELAKIDIATQKSHIQIGMGELEEHRRIVAPFAGIVTDVNAVVGLASSGEPDIRLANASAGFRIDLQIPADVAALMKEGEDLDVLLSGEKTRILAGKVASIEAGDGPPVDEDSDSMGGNQTAVATEKLTVSLQDKSLQGGERVKVQILKSNPEEEILLSNQVILEDNEGSYVFTLEERQGPLGNAYYAVRTPIKKSDSNGSMTAVSEGLFEEQQIIVVGDHAIMDGTRVRL</sequence>
<evidence type="ECO:0000256" key="1">
    <source>
        <dbReference type="SAM" id="Coils"/>
    </source>
</evidence>
<evidence type="ECO:0000313" key="2">
    <source>
        <dbReference type="EMBL" id="RED59214.1"/>
    </source>
</evidence>
<reference evidence="2 3" key="1">
    <citation type="submission" date="2018-07" db="EMBL/GenBank/DDBJ databases">
        <title>Genomic Encyclopedia of Type Strains, Phase III (KMG-III): the genomes of soil and plant-associated and newly described type strains.</title>
        <authorList>
            <person name="Whitman W."/>
        </authorList>
    </citation>
    <scope>NUCLEOTIDE SEQUENCE [LARGE SCALE GENOMIC DNA]</scope>
    <source>
        <strain evidence="2 3">CECT 8236</strain>
    </source>
</reference>
<dbReference type="PANTHER" id="PTHR30469">
    <property type="entry name" value="MULTIDRUG RESISTANCE PROTEIN MDTA"/>
    <property type="match status" value="1"/>
</dbReference>